<dbReference type="OrthoDB" id="9765204at2"/>
<dbReference type="NCBIfam" id="TIGR03696">
    <property type="entry name" value="Rhs_assc_core"/>
    <property type="match status" value="1"/>
</dbReference>
<dbReference type="PANTHER" id="PTHR32305:SF15">
    <property type="entry name" value="PROTEIN RHSA-RELATED"/>
    <property type="match status" value="1"/>
</dbReference>
<evidence type="ECO:0000313" key="7">
    <source>
        <dbReference type="EMBL" id="ABH00191.1"/>
    </source>
</evidence>
<evidence type="ECO:0000256" key="3">
    <source>
        <dbReference type="ARBA" id="ARBA00023026"/>
    </source>
</evidence>
<dbReference type="Pfam" id="PF12255">
    <property type="entry name" value="TcdB_toxin_midC"/>
    <property type="match status" value="1"/>
</dbReference>
<proteinExistence type="predicted"/>
<protein>
    <recommendedName>
        <fullName evidence="9">RHS repeat-associated core domain-containing protein</fullName>
    </recommendedName>
</protein>
<dbReference type="SUPFAM" id="SSF69318">
    <property type="entry name" value="Integrin alpha N-terminal domain"/>
    <property type="match status" value="1"/>
</dbReference>
<sequence>MSEKPPTSTSAGGSETSADSPRPRLPSVSVPKGGGAIRGIGEKFSVNPATGTGSLSVPLVSTPGRSGFGPQLSLTYDSGAGNGAFGFGWSLGLPSITRKTDKGLPRYRDGSESDDFLISGAEDLVPILDDAGHLTPLSRTVHGITYTVHLYRPRIEGLFARIERWTREEDGISHWRTITRDNVTTIFGYDDNSRIADPNDARRVFSYLIQLTFDDTGNATHYTYVPDDARGVDPGAAHEANRDDSQRRNQRYLKTIRYGNFQPYFADWSDEGSDDPLPADWHFRIVLDYGDHDDDAPTPERDTPWPMRPDPFSNYRAGFEVRTSRRCRRVLLFHHFPREATAGAEYLVRSSDLHFSDETSPADPRNPNYTMLESITEVGYRRRNGGYIRRAMPPLELFYSQPEIQSQVLTLTDPDSVTNLPEGVDGARYRWVDLNGEGLSGVLTERNGSWAYKPNLSPLHEVTLPDGRRHTRARLGALERVRSMPAPGDLNRQQLLDLSGDGRLDLATFEDPDPGFFARAGDSGWEPFRAFPGLPRLNWTEPNLRYVDLTGDGLADVLITGDDVHTFHRSLGEGGFGRAELEFVPRDEERGPCVVFADGTETVALTDLTGDGLSDIVRVRAGEVCYWPNLGYGRFGRKVTMDGAPRPADPESFDPRRIRWADIDGSGTTDLVYVGADGVQVYFNQSGNSWAAPHRLAVFPGADNLSSVDVVDLLGNGTSCLVWSSPLPGQSSPPCRYVDLMGSSKPHLLMCLRNNLGAETRLAYAPSTRFYLRDKLDGRAWVTRLPFPVQVVERVETYDWIGRSRFVSRYTYHEGFFDGSEREFRGFGMVEQRDTETHREDTLFPDLVTTDEDNASFVPPMLTRTWFHTGAFVESGSVSRQYTDQYWAEPSLRGTDPASVAAREALLLPDTVVESGLTPDELREAYRALKGSALRTEVYAEDGTARATHPYAVTEQNFTVRRIQAFGPNRHAVFLVHPRESLTYQYEREPDDPRMSHLVTLEVDEFANIRHSVSIAYGRRVGHQEPAPELSAGFRDMLAHDQTRLHIGAAENLYTNPVHRPDEAVVFDVYRGPLPAEAITAELTGIAPAAGRFGFDELVGHWASLWSGPHDIAYEDVSTPDIEGVGVPTALARRIVAHRRTLYRSDDLTGLLPLGALESHALPGEEYVLALTPGLIDRVLAGRATDAVLDEGGYVQLPGSNGWWRSSGRLFYSPGDADPPAQELAAARTHFYQPRRAVDPFGAVHRVLHDDYNLLPVAATDPVGNLTTAANDYRVARPFRSTDPNGNHTEVAFDCLGQVVGTAIRGKAGEGDSLAGFDADLSVAAYADAHAHPFADPMALLGAATSRIIHDRFAYLRTRDLAAPDAPTVYTITRETHGSQFGANQSPRVHHLFVYSDGMGREVQHKAQAERGAVPGAGPDVVPRWVGSGWTVYNNKGKPVRTFEPFFTDTHLFEFGRRAGLSSVTFYDPVERVVAVLHPDDTFEKTVFDAWREQTWDANDTVLIADPRVDDDVGEAFRRLLGSAVGAFTSWYDRRIGGTWGEDADERAANRDAAQKAAAHARTPTVTHFDSLGRKCLAVADNGTENSIAQRYATRTALDTEDKPLAVIDARGRRTMEYCLREPRADGGFRYLAGYDMAGEPLYHNDMDGGERRLLSNVAGHPIRSWDARGQVFQLRYDPLQRLTHRFLSRPDSEDVLLERSVYGDRHPDPTRNLKGQIFRRYDGAGVSSNERYDFKGNPTENSRQFARQRPTPTRTRQTPDWSAIATIPDAPILDVAALDAATAPLLIAADRFTSTSHFDAMNRPIQLVLPHAAGAPPSVVQPTYNEANLLESVRAWIRQPNTPTELLDPATADAPAVTGIEYNAHGQRITIRCGNGSVTSQSFDHQTQRLLALSTTRPHNDPDARVVQALRYTYDPHGNITRLRDDADIHNVVFFRNRRVDPTADYTYDAIYRLIRATGREHLGQTGNAPTPPHQVTHDDGPRTHLAQGVRLLNPGDGNAVDTYTENFKYDPAGNLETMIHRVAGGGWTRHYAYTAPSRITPAETGNRLTATSLPGDVDDGPYSATYDHDPHGNMTRMPHLPVMTWDETDRLQATSRQVVDTGIPETTHYSYEAAGERLRKTTYRQAALGQVPTRKNERIYLGAIEIYREYDPDGTLTLERETLHALIDHRRIVTAETRILDLHRTDQAPVQLFRYQYSTHLGSSTLELDAQAGVLSYEEYFPYGSTAYQAVHSETDVPKRYRYTGQERDEESDLYYYGGRYYPPWLGRWTACDPAGHEDGPNLYMYVHGNPVAISDPTGMWSWRDVAVVAAVVVVGTVVTVATAGVAGPLVAGAVASVGLSGAAATVATGVAVGAVAGAAGGAAGELTRQVGSGEQISGSKIGRAALVGAALGGVTGGIGAYATTAGGAAQVARASTAVRASSVGRAGAAVAAVASAGARAVARVPGVRQAASVAEGAARQGARALGGIQRTAENLGLRAGRALFTQGSRGAHAVERIAAARNLPGGPSSGGVQPVVERKASDPLAGLTPGEIESAVLAPGRADLILQAPAPTGARVNVSGGMMVNEHTVPAASTAKGATGIVATRIRVHTADPTAPEGSNSASGNTVSITQGGGARRMLPDGSWVQTSRATGEQMNLSHIPIHRD</sequence>
<evidence type="ECO:0000259" key="5">
    <source>
        <dbReference type="Pfam" id="PF12255"/>
    </source>
</evidence>
<evidence type="ECO:0000256" key="2">
    <source>
        <dbReference type="ARBA" id="ARBA00022525"/>
    </source>
</evidence>
<dbReference type="InterPro" id="IPR028994">
    <property type="entry name" value="Integrin_alpha_N"/>
</dbReference>
<evidence type="ECO:0000256" key="1">
    <source>
        <dbReference type="ARBA" id="ARBA00004613"/>
    </source>
</evidence>
<accession>Q0RWZ5</accession>
<keyword evidence="7" id="KW-0614">Plasmid</keyword>
<dbReference type="HOGENOM" id="CLU_000672_1_0_11"/>
<dbReference type="PANTHER" id="PTHR32305">
    <property type="match status" value="1"/>
</dbReference>
<feature type="compositionally biased region" description="Low complexity" evidence="4">
    <location>
        <begin position="1748"/>
        <end position="1759"/>
    </location>
</feature>
<dbReference type="InterPro" id="IPR022045">
    <property type="entry name" value="TcdB_toxin_mid/N"/>
</dbReference>
<name>Q0RWZ5_RHOJR</name>
<evidence type="ECO:0000259" key="6">
    <source>
        <dbReference type="Pfam" id="PF12256"/>
    </source>
</evidence>
<dbReference type="GO" id="GO:0005737">
    <property type="term" value="C:cytoplasm"/>
    <property type="evidence" value="ECO:0007669"/>
    <property type="project" value="InterPro"/>
</dbReference>
<feature type="domain" description="Insecticide toxin TcdB middle/N-terminal" evidence="6">
    <location>
        <begin position="706"/>
        <end position="842"/>
    </location>
</feature>
<feature type="domain" description="Insecticide toxin TcdB middle/C-terminal" evidence="5">
    <location>
        <begin position="925"/>
        <end position="1056"/>
    </location>
</feature>
<evidence type="ECO:0000256" key="4">
    <source>
        <dbReference type="SAM" id="MobiDB-lite"/>
    </source>
</evidence>
<dbReference type="InterPro" id="IPR003284">
    <property type="entry name" value="Sal_SpvB"/>
</dbReference>
<reference evidence="8" key="1">
    <citation type="journal article" date="2006" name="Proc. Natl. Acad. Sci. U.S.A.">
        <title>The complete genome of Rhodococcus sp. RHA1 provides insights into a catabolic powerhouse.</title>
        <authorList>
            <person name="McLeod M.P."/>
            <person name="Warren R.L."/>
            <person name="Hsiao W.W.L."/>
            <person name="Araki N."/>
            <person name="Myhre M."/>
            <person name="Fernandes C."/>
            <person name="Miyazawa D."/>
            <person name="Wong W."/>
            <person name="Lillquist A.L."/>
            <person name="Wang D."/>
            <person name="Dosanjh M."/>
            <person name="Hara H."/>
            <person name="Petrescu A."/>
            <person name="Morin R.D."/>
            <person name="Yang G."/>
            <person name="Stott J.M."/>
            <person name="Schein J.E."/>
            <person name="Shin H."/>
            <person name="Smailus D."/>
            <person name="Siddiqui A.S."/>
            <person name="Marra M.A."/>
            <person name="Jones S.J.M."/>
            <person name="Holt R."/>
            <person name="Brinkman F.S.L."/>
            <person name="Miyauchi K."/>
            <person name="Fukuda M."/>
            <person name="Davies J.E."/>
            <person name="Mohn W.W."/>
            <person name="Eltis L.D."/>
        </authorList>
    </citation>
    <scope>NUCLEOTIDE SEQUENCE [LARGE SCALE GENOMIC DNA]</scope>
    <source>
        <strain evidence="8">RHA1</strain>
    </source>
</reference>
<gene>
    <name evidence="7" type="ordered locus">RHA1_ro09148</name>
</gene>
<dbReference type="Gene3D" id="2.180.10.10">
    <property type="entry name" value="RHS repeat-associated core"/>
    <property type="match status" value="1"/>
</dbReference>
<dbReference type="KEGG" id="rha:RHA1_ro09148"/>
<keyword evidence="3" id="KW-0843">Virulence</keyword>
<dbReference type="Pfam" id="PF03534">
    <property type="entry name" value="SpvB"/>
    <property type="match status" value="1"/>
</dbReference>
<geneLocation type="plasmid" evidence="7 8">
    <name>pRHL1</name>
</geneLocation>
<dbReference type="Proteomes" id="UP000008710">
    <property type="component" value="Plasmid pRHL1"/>
</dbReference>
<comment type="subcellular location">
    <subcellularLocation>
        <location evidence="1">Secreted</location>
    </subcellularLocation>
</comment>
<dbReference type="EMBL" id="CP000432">
    <property type="protein sequence ID" value="ABH00191.1"/>
    <property type="molecule type" value="Genomic_DNA"/>
</dbReference>
<dbReference type="PRINTS" id="PR01341">
    <property type="entry name" value="SALSPVBPROT"/>
</dbReference>
<feature type="region of interest" description="Disordered" evidence="4">
    <location>
        <begin position="1"/>
        <end position="41"/>
    </location>
</feature>
<dbReference type="GO" id="GO:0005576">
    <property type="term" value="C:extracellular region"/>
    <property type="evidence" value="ECO:0007669"/>
    <property type="project" value="UniProtKB-SubCell"/>
</dbReference>
<organism evidence="7 8">
    <name type="scientific">Rhodococcus jostii (strain RHA1)</name>
    <dbReference type="NCBI Taxonomy" id="101510"/>
    <lineage>
        <taxon>Bacteria</taxon>
        <taxon>Bacillati</taxon>
        <taxon>Actinomycetota</taxon>
        <taxon>Actinomycetes</taxon>
        <taxon>Mycobacteriales</taxon>
        <taxon>Nocardiaceae</taxon>
        <taxon>Rhodococcus</taxon>
    </lineage>
</organism>
<dbReference type="InterPro" id="IPR022385">
    <property type="entry name" value="Rhs_assc_core"/>
</dbReference>
<dbReference type="InterPro" id="IPR050708">
    <property type="entry name" value="T6SS_VgrG/RHS"/>
</dbReference>
<feature type="compositionally biased region" description="Low complexity" evidence="4">
    <location>
        <begin position="7"/>
        <end position="31"/>
    </location>
</feature>
<keyword evidence="2" id="KW-0964">Secreted</keyword>
<feature type="region of interest" description="Disordered" evidence="4">
    <location>
        <begin position="1733"/>
        <end position="1759"/>
    </location>
</feature>
<feature type="region of interest" description="Disordered" evidence="4">
    <location>
        <begin position="228"/>
        <end position="248"/>
    </location>
</feature>
<dbReference type="Pfam" id="PF12256">
    <property type="entry name" value="TcdB_toxin_midN"/>
    <property type="match status" value="1"/>
</dbReference>
<dbReference type="InterPro" id="IPR022044">
    <property type="entry name" value="TcdB_toxin_mid/C"/>
</dbReference>
<evidence type="ECO:0008006" key="9">
    <source>
        <dbReference type="Google" id="ProtNLM"/>
    </source>
</evidence>
<evidence type="ECO:0000313" key="8">
    <source>
        <dbReference type="Proteomes" id="UP000008710"/>
    </source>
</evidence>